<dbReference type="Proteomes" id="UP000327236">
    <property type="component" value="Unassembled WGS sequence"/>
</dbReference>
<accession>A0A5N1I7U0</accession>
<name>A0A5N1I7U0_LACJE</name>
<dbReference type="KEGG" id="lje:BUE77_02595"/>
<reference evidence="2 3" key="1">
    <citation type="submission" date="2019-09" db="EMBL/GenBank/DDBJ databases">
        <title>Draft genome sequence assemblies of isolates from the urinary tract.</title>
        <authorList>
            <person name="Mores C.R."/>
            <person name="Putonti C."/>
            <person name="Wolfe A.J."/>
        </authorList>
    </citation>
    <scope>NUCLEOTIDE SEQUENCE [LARGE SCALE GENOMIC DNA]</scope>
    <source>
        <strain evidence="2 3">UMB246</strain>
    </source>
</reference>
<dbReference type="OrthoDB" id="9957520at2"/>
<dbReference type="EMBL" id="VYWW01000030">
    <property type="protein sequence ID" value="KAA9321348.1"/>
    <property type="molecule type" value="Genomic_DNA"/>
</dbReference>
<protein>
    <submittedName>
        <fullName evidence="2">Uncharacterized protein</fullName>
    </submittedName>
</protein>
<keyword evidence="1" id="KW-0472">Membrane</keyword>
<evidence type="ECO:0000313" key="2">
    <source>
        <dbReference type="EMBL" id="KAA9321348.1"/>
    </source>
</evidence>
<gene>
    <name evidence="2" type="ORF">F6H94_06555</name>
</gene>
<organism evidence="2 3">
    <name type="scientific">Lactobacillus jensenii</name>
    <dbReference type="NCBI Taxonomy" id="109790"/>
    <lineage>
        <taxon>Bacteria</taxon>
        <taxon>Bacillati</taxon>
        <taxon>Bacillota</taxon>
        <taxon>Bacilli</taxon>
        <taxon>Lactobacillales</taxon>
        <taxon>Lactobacillaceae</taxon>
        <taxon>Lactobacillus</taxon>
    </lineage>
</organism>
<comment type="caution">
    <text evidence="2">The sequence shown here is derived from an EMBL/GenBank/DDBJ whole genome shotgun (WGS) entry which is preliminary data.</text>
</comment>
<dbReference type="AlphaFoldDB" id="A0A5N1I7U0"/>
<evidence type="ECO:0000313" key="3">
    <source>
        <dbReference type="Proteomes" id="UP000327236"/>
    </source>
</evidence>
<evidence type="ECO:0000256" key="1">
    <source>
        <dbReference type="SAM" id="Phobius"/>
    </source>
</evidence>
<feature type="transmembrane region" description="Helical" evidence="1">
    <location>
        <begin position="17"/>
        <end position="38"/>
    </location>
</feature>
<proteinExistence type="predicted"/>
<keyword evidence="1" id="KW-0812">Transmembrane</keyword>
<sequence length="225" mass="25131">MGGGISMKKAKIKLDKTWIIGLLAIVFVLIIGVTYILVSNDIPSTSSKNLQTTKVSSNPKKELPLANDNGEKHHLLINVDSNIKKVTPANVDSLVNKNNTDMKTLNCYQFGVCVLDFISNNVHNPNYLKLWKTALKTKQVEVSLVTDANNVPAFVNKGTIYKVKVNNDEVYYSLDKKNNVHYFDSSDRASLIEIGSIKLRQILLAVNQPQNQSKVKQVIKYVDVK</sequence>
<keyword evidence="1" id="KW-1133">Transmembrane helix</keyword>